<feature type="domain" description="Glycosyltransferase subfamily 4-like N-terminal" evidence="2">
    <location>
        <begin position="41"/>
        <end position="202"/>
    </location>
</feature>
<dbReference type="InterPro" id="IPR050194">
    <property type="entry name" value="Glycosyltransferase_grp1"/>
</dbReference>
<gene>
    <name evidence="4" type="ORF">BECKFW1821A_GA0114235_10557</name>
    <name evidence="3" type="ORF">BECKFW1821B_GA0114236_101412</name>
</gene>
<keyword evidence="4" id="KW-0328">Glycosyltransferase</keyword>
<dbReference type="InterPro" id="IPR001296">
    <property type="entry name" value="Glyco_trans_1"/>
</dbReference>
<reference evidence="4" key="1">
    <citation type="submission" date="2019-02" db="EMBL/GenBank/DDBJ databases">
        <authorList>
            <person name="Gruber-Vodicka R. H."/>
            <person name="Seah K. B. B."/>
        </authorList>
    </citation>
    <scope>NUCLEOTIDE SEQUENCE</scope>
    <source>
        <strain evidence="3">BECK_BZ106</strain>
        <strain evidence="4">BECK_BZ15</strain>
    </source>
</reference>
<dbReference type="GO" id="GO:0016758">
    <property type="term" value="F:hexosyltransferase activity"/>
    <property type="evidence" value="ECO:0007669"/>
    <property type="project" value="TreeGrafter"/>
</dbReference>
<protein>
    <submittedName>
        <fullName evidence="4">Phosphatidylinositol alpha-mannosyltransferase</fullName>
    </submittedName>
</protein>
<keyword evidence="4" id="KW-0808">Transferase</keyword>
<dbReference type="InterPro" id="IPR028098">
    <property type="entry name" value="Glyco_trans_4-like_N"/>
</dbReference>
<accession>A0A450SP42</accession>
<evidence type="ECO:0000259" key="2">
    <source>
        <dbReference type="Pfam" id="PF13439"/>
    </source>
</evidence>
<name>A0A450SP42_9GAMM</name>
<dbReference type="CDD" id="cd03801">
    <property type="entry name" value="GT4_PimA-like"/>
    <property type="match status" value="1"/>
</dbReference>
<feature type="domain" description="Glycosyl transferase family 1" evidence="1">
    <location>
        <begin position="221"/>
        <end position="373"/>
    </location>
</feature>
<proteinExistence type="predicted"/>
<dbReference type="Pfam" id="PF00534">
    <property type="entry name" value="Glycos_transf_1"/>
    <property type="match status" value="1"/>
</dbReference>
<dbReference type="Pfam" id="PF13439">
    <property type="entry name" value="Glyco_transf_4"/>
    <property type="match status" value="1"/>
</dbReference>
<dbReference type="Gene3D" id="3.40.50.2000">
    <property type="entry name" value="Glycogen Phosphorylase B"/>
    <property type="match status" value="2"/>
</dbReference>
<dbReference type="EMBL" id="CAADFD010000014">
    <property type="protein sequence ID" value="VFJ53173.1"/>
    <property type="molecule type" value="Genomic_DNA"/>
</dbReference>
<organism evidence="4">
    <name type="scientific">Candidatus Kentrum sp. FW</name>
    <dbReference type="NCBI Taxonomy" id="2126338"/>
    <lineage>
        <taxon>Bacteria</taxon>
        <taxon>Pseudomonadati</taxon>
        <taxon>Pseudomonadota</taxon>
        <taxon>Gammaproteobacteria</taxon>
        <taxon>Candidatus Kentrum</taxon>
    </lineage>
</organism>
<dbReference type="PANTHER" id="PTHR45947:SF3">
    <property type="entry name" value="SULFOQUINOVOSYL TRANSFERASE SQD2"/>
    <property type="match status" value="1"/>
</dbReference>
<evidence type="ECO:0000313" key="4">
    <source>
        <dbReference type="EMBL" id="VFJ55671.1"/>
    </source>
</evidence>
<evidence type="ECO:0000259" key="1">
    <source>
        <dbReference type="Pfam" id="PF00534"/>
    </source>
</evidence>
<dbReference type="AlphaFoldDB" id="A0A450SP42"/>
<dbReference type="SUPFAM" id="SSF53756">
    <property type="entry name" value="UDP-Glycosyltransferase/glycogen phosphorylase"/>
    <property type="match status" value="1"/>
</dbReference>
<evidence type="ECO:0000313" key="3">
    <source>
        <dbReference type="EMBL" id="VFJ53173.1"/>
    </source>
</evidence>
<sequence length="409" mass="44944">MLWQRGTNRRAGGKIPDWGVGDVMSNGMKIGIVCPYDWHRPGGVQRHISGQADALEKRGHRIKIITPGPLTNAKDNRLYVLGHRRTASFNQTQSDISWAPSGHIRALLAKEKFDLLHFHTLWEPFMPFRLFLRADCPRVATFHDTPPDTPTGHLIGTFFRLVAPTLLKRLDGAIAVSASPASHLRAPSDKPIRIIPPCVDLSPLLATGPGKGGKGEPNGDQPLNLLFMGRLDARKGVDVLIDAIGYLYHWGIPVRLQVAGDGTEGPSLRKQALASPASQWIEFTGAFPEDEKTALLVQADMACFPALYGESFGIVLVEAMAAGYPVIAADNPGYRTVLGERAADCLCPPGDAVALAERIRYLTEHPLLRRELGIWGRAQACRYDCRNWVETFEAFYTEALSRSSRVRSG</sequence>
<dbReference type="EMBL" id="CAADEW010000055">
    <property type="protein sequence ID" value="VFJ55671.1"/>
    <property type="molecule type" value="Genomic_DNA"/>
</dbReference>
<dbReference type="PANTHER" id="PTHR45947">
    <property type="entry name" value="SULFOQUINOVOSYL TRANSFERASE SQD2"/>
    <property type="match status" value="1"/>
</dbReference>